<comment type="caution">
    <text evidence="2">The sequence shown here is derived from an EMBL/GenBank/DDBJ whole genome shotgun (WGS) entry which is preliminary data.</text>
</comment>
<dbReference type="Pfam" id="PF11306">
    <property type="entry name" value="DUF3108"/>
    <property type="match status" value="1"/>
</dbReference>
<proteinExistence type="predicted"/>
<evidence type="ECO:0000256" key="1">
    <source>
        <dbReference type="SAM" id="SignalP"/>
    </source>
</evidence>
<dbReference type="EMBL" id="SNZA01000005">
    <property type="protein sequence ID" value="TDR06824.1"/>
    <property type="molecule type" value="Genomic_DNA"/>
</dbReference>
<feature type="signal peptide" evidence="1">
    <location>
        <begin position="1"/>
        <end position="21"/>
    </location>
</feature>
<sequence length="258" mass="29625">MGIIRTSFIATCLLLIVPSYAEDISQNSGAPIPASEPEFFAPYQVTYSTLYKKGITLKVEGTQTLTKQAADLWQFNFHVDTLLASLKETSLFSLQSGSLRPTEYHYSSRILGKRKNVKVEFDWDEMVASNTVKDNTWKMPIDDISLDRLTLQLQLRYDLLSGREQLAYNIADGGKLKQYTFETKAKELVQTKLGELETIKVIRTDNLSDKRHQYFWFAPKLDYLLVKMEHFEKGESYTLNVDKVEQSTTTKDSTPQYD</sequence>
<keyword evidence="1" id="KW-0732">Signal</keyword>
<feature type="chain" id="PRO_5021034433" evidence="1">
    <location>
        <begin position="22"/>
        <end position="258"/>
    </location>
</feature>
<protein>
    <submittedName>
        <fullName evidence="2">Uncharacterized protein DUF3108</fullName>
    </submittedName>
</protein>
<dbReference type="Proteomes" id="UP000295729">
    <property type="component" value="Unassembled WGS sequence"/>
</dbReference>
<gene>
    <name evidence="2" type="ORF">C8D85_3011</name>
</gene>
<reference evidence="2 3" key="1">
    <citation type="submission" date="2019-03" db="EMBL/GenBank/DDBJ databases">
        <title>Genomic Encyclopedia of Type Strains, Phase IV (KMG-IV): sequencing the most valuable type-strain genomes for metagenomic binning, comparative biology and taxonomic classification.</title>
        <authorList>
            <person name="Goeker M."/>
        </authorList>
    </citation>
    <scope>NUCLEOTIDE SEQUENCE [LARGE SCALE GENOMIC DNA]</scope>
    <source>
        <strain evidence="2 3">DSM 5604</strain>
    </source>
</reference>
<dbReference type="AlphaFoldDB" id="A0A4R6WZW4"/>
<name>A0A4R6WZW4_9GAMM</name>
<dbReference type="OrthoDB" id="6007799at2"/>
<keyword evidence="3" id="KW-1185">Reference proteome</keyword>
<dbReference type="InterPro" id="IPR021457">
    <property type="entry name" value="DUF3108"/>
</dbReference>
<organism evidence="2 3">
    <name type="scientific">Marinomonas communis</name>
    <dbReference type="NCBI Taxonomy" id="28254"/>
    <lineage>
        <taxon>Bacteria</taxon>
        <taxon>Pseudomonadati</taxon>
        <taxon>Pseudomonadota</taxon>
        <taxon>Gammaproteobacteria</taxon>
        <taxon>Oceanospirillales</taxon>
        <taxon>Oceanospirillaceae</taxon>
        <taxon>Marinomonas</taxon>
    </lineage>
</organism>
<evidence type="ECO:0000313" key="2">
    <source>
        <dbReference type="EMBL" id="TDR06824.1"/>
    </source>
</evidence>
<evidence type="ECO:0000313" key="3">
    <source>
        <dbReference type="Proteomes" id="UP000295729"/>
    </source>
</evidence>
<accession>A0A4R6WZW4</accession>
<dbReference type="RefSeq" id="WP_133564199.1">
    <property type="nucleotide sequence ID" value="NZ_SNZA01000005.1"/>
</dbReference>